<reference evidence="2 3" key="1">
    <citation type="submission" date="2019-02" db="EMBL/GenBank/DDBJ databases">
        <title>Deep-cultivation of Planctomycetes and their phenomic and genomic characterization uncovers novel biology.</title>
        <authorList>
            <person name="Wiegand S."/>
            <person name="Jogler M."/>
            <person name="Boedeker C."/>
            <person name="Pinto D."/>
            <person name="Vollmers J."/>
            <person name="Rivas-Marin E."/>
            <person name="Kohn T."/>
            <person name="Peeters S.H."/>
            <person name="Heuer A."/>
            <person name="Rast P."/>
            <person name="Oberbeckmann S."/>
            <person name="Bunk B."/>
            <person name="Jeske O."/>
            <person name="Meyerdierks A."/>
            <person name="Storesund J.E."/>
            <person name="Kallscheuer N."/>
            <person name="Luecker S."/>
            <person name="Lage O.M."/>
            <person name="Pohl T."/>
            <person name="Merkel B.J."/>
            <person name="Hornburger P."/>
            <person name="Mueller R.-W."/>
            <person name="Bruemmer F."/>
            <person name="Labrenz M."/>
            <person name="Spormann A.M."/>
            <person name="Op Den Camp H."/>
            <person name="Overmann J."/>
            <person name="Amann R."/>
            <person name="Jetten M.S.M."/>
            <person name="Mascher T."/>
            <person name="Medema M.H."/>
            <person name="Devos D.P."/>
            <person name="Kaster A.-K."/>
            <person name="Ovreas L."/>
            <person name="Rohde M."/>
            <person name="Galperin M.Y."/>
            <person name="Jogler C."/>
        </authorList>
    </citation>
    <scope>NUCLEOTIDE SEQUENCE [LARGE SCALE GENOMIC DNA]</scope>
    <source>
        <strain evidence="2 3">Pla52n</strain>
    </source>
</reference>
<keyword evidence="3" id="KW-1185">Reference proteome</keyword>
<keyword evidence="1" id="KW-0732">Signal</keyword>
<dbReference type="RefSeq" id="WP_146522013.1">
    <property type="nucleotide sequence ID" value="NZ_CP151726.1"/>
</dbReference>
<gene>
    <name evidence="2" type="ORF">Pla52n_49470</name>
</gene>
<dbReference type="Proteomes" id="UP000320176">
    <property type="component" value="Unassembled WGS sequence"/>
</dbReference>
<dbReference type="AlphaFoldDB" id="A0A5C6AJQ4"/>
<dbReference type="InterPro" id="IPR007825">
    <property type="entry name" value="Major_OMP_Legionella"/>
</dbReference>
<comment type="caution">
    <text evidence="2">The sequence shown here is derived from an EMBL/GenBank/DDBJ whole genome shotgun (WGS) entry which is preliminary data.</text>
</comment>
<protein>
    <recommendedName>
        <fullName evidence="4">Legionella pneumophila major outer membrane protein</fullName>
    </recommendedName>
</protein>
<dbReference type="OrthoDB" id="271806at2"/>
<organism evidence="2 3">
    <name type="scientific">Stieleria varia</name>
    <dbReference type="NCBI Taxonomy" id="2528005"/>
    <lineage>
        <taxon>Bacteria</taxon>
        <taxon>Pseudomonadati</taxon>
        <taxon>Planctomycetota</taxon>
        <taxon>Planctomycetia</taxon>
        <taxon>Pirellulales</taxon>
        <taxon>Pirellulaceae</taxon>
        <taxon>Stieleria</taxon>
    </lineage>
</organism>
<name>A0A5C6AJQ4_9BACT</name>
<feature type="signal peptide" evidence="1">
    <location>
        <begin position="1"/>
        <end position="37"/>
    </location>
</feature>
<dbReference type="Pfam" id="PF05150">
    <property type="entry name" value="Legionella_OMP"/>
    <property type="match status" value="1"/>
</dbReference>
<sequence precursor="true">MLCKFSERTKVWFHSFTLAALGCVVAIPTGISSAANAADSLVSHDASFVSLSDQSSMSETDSAIGQVGFLSGSNGCGADACDTSCDTFTDGGCDSCGEKVCCCCEPWWAHRTGGFGQFLLLRAGNVDHIYSIEQNDTTANAFPTGPIGRVNLDEGSGFRVGASWAASDCTSLVASFTRFESDTADTIVRNGANVLNSQIIHPSTATTGASSLQSYAEYSLDFQLVDVAYRHIWKTSDIYAINWLAGFRYGNMEQNLLAQQQVSVATGLVDVDVNMDFNGFGSMFGIDAERRSPSTGMLIYAKGLSSFLAGDWKGTYRQTNQFGGGVVANEYEDFRVTPVLELELGLGWQSRCGKWRMTAGYLNSAWYDAISTRQYVDAVRATDYTSVGDTITFSGLTAQFERRF</sequence>
<evidence type="ECO:0000313" key="2">
    <source>
        <dbReference type="EMBL" id="TWT98433.1"/>
    </source>
</evidence>
<evidence type="ECO:0000313" key="3">
    <source>
        <dbReference type="Proteomes" id="UP000320176"/>
    </source>
</evidence>
<feature type="chain" id="PRO_5022847141" description="Legionella pneumophila major outer membrane protein" evidence="1">
    <location>
        <begin position="38"/>
        <end position="404"/>
    </location>
</feature>
<dbReference type="EMBL" id="SJPN01000006">
    <property type="protein sequence ID" value="TWT98433.1"/>
    <property type="molecule type" value="Genomic_DNA"/>
</dbReference>
<evidence type="ECO:0008006" key="4">
    <source>
        <dbReference type="Google" id="ProtNLM"/>
    </source>
</evidence>
<dbReference type="PROSITE" id="PS51257">
    <property type="entry name" value="PROKAR_LIPOPROTEIN"/>
    <property type="match status" value="1"/>
</dbReference>
<accession>A0A5C6AJQ4</accession>
<proteinExistence type="predicted"/>
<evidence type="ECO:0000256" key="1">
    <source>
        <dbReference type="SAM" id="SignalP"/>
    </source>
</evidence>